<dbReference type="EMBL" id="JBEUWX010000002">
    <property type="protein sequence ID" value="MFA9950458.1"/>
    <property type="molecule type" value="Genomic_DNA"/>
</dbReference>
<evidence type="ECO:0000256" key="1">
    <source>
        <dbReference type="SAM" id="Phobius"/>
    </source>
</evidence>
<keyword evidence="1" id="KW-0812">Transmembrane</keyword>
<dbReference type="NCBIfam" id="TIGR02523">
    <property type="entry name" value="type_IV_pilV"/>
    <property type="match status" value="1"/>
</dbReference>
<proteinExistence type="predicted"/>
<dbReference type="Proteomes" id="UP001574673">
    <property type="component" value="Unassembled WGS sequence"/>
</dbReference>
<reference evidence="4" key="1">
    <citation type="submission" date="2024-06" db="EMBL/GenBank/DDBJ databases">
        <title>Radixoralia hellwigii gen. nov., sp nov., isolated from a root canal in the human oral cavity.</title>
        <authorList>
            <person name="Bartsch S."/>
            <person name="Wittmer A."/>
            <person name="Schulz A.-K."/>
            <person name="Neumann-Schaal M."/>
            <person name="Wolf J."/>
            <person name="Gronow S."/>
            <person name="Tennert C."/>
            <person name="Haecker G."/>
            <person name="Cieplik F."/>
            <person name="Al-Ahmad A."/>
        </authorList>
    </citation>
    <scope>NUCLEOTIDE SEQUENCE [LARGE SCALE GENOMIC DNA]</scope>
    <source>
        <strain evidence="4">Wk13</strain>
    </source>
</reference>
<evidence type="ECO:0000313" key="4">
    <source>
        <dbReference type="Proteomes" id="UP001574673"/>
    </source>
</evidence>
<accession>A0ABV4UG72</accession>
<comment type="caution">
    <text evidence="3">The sequence shown here is derived from an EMBL/GenBank/DDBJ whole genome shotgun (WGS) entry which is preliminary data.</text>
</comment>
<dbReference type="InterPro" id="IPR012902">
    <property type="entry name" value="N_methyl_site"/>
</dbReference>
<dbReference type="Pfam" id="PF07963">
    <property type="entry name" value="N_methyl"/>
    <property type="match status" value="1"/>
</dbReference>
<feature type="transmembrane region" description="Helical" evidence="1">
    <location>
        <begin position="38"/>
        <end position="60"/>
    </location>
</feature>
<organism evidence="3 4">
    <name type="scientific">Dentiradicibacter hellwigii</name>
    <dbReference type="NCBI Taxonomy" id="3149053"/>
    <lineage>
        <taxon>Bacteria</taxon>
        <taxon>Pseudomonadati</taxon>
        <taxon>Pseudomonadota</taxon>
        <taxon>Betaproteobacteria</taxon>
        <taxon>Rhodocyclales</taxon>
        <taxon>Rhodocyclaceae</taxon>
        <taxon>Dentiradicibacter</taxon>
    </lineage>
</organism>
<keyword evidence="4" id="KW-1185">Reference proteome</keyword>
<evidence type="ECO:0000313" key="3">
    <source>
        <dbReference type="EMBL" id="MFA9950458.1"/>
    </source>
</evidence>
<dbReference type="Pfam" id="PF22150">
    <property type="entry name" value="Tt1218-like"/>
    <property type="match status" value="1"/>
</dbReference>
<protein>
    <submittedName>
        <fullName evidence="3">Type IV pilus modification protein PilV</fullName>
    </submittedName>
</protein>
<keyword evidence="1" id="KW-1133">Transmembrane helix</keyword>
<dbReference type="NCBIfam" id="TIGR02532">
    <property type="entry name" value="IV_pilin_GFxxxE"/>
    <property type="match status" value="1"/>
</dbReference>
<name>A0ABV4UG72_9RHOO</name>
<sequence>MTTVPNIANCPGHLRYRGRPSQPSRRLAGMRGFSMIEVLVSIVVLSFGLLGVAGLQAAALKSNQDARLQSVAISLAREMAEMMRANVQVAGDQSSPYYGDFRADANGLLAPSARSNCLDIAQGGCNTTNDVARAEMTEWLSRVGTALPNARVSICRDTAPYDGNGLPMWACTAPTKASDNVAYIKIGWTRANTQGQLESASAARPSVVLSIAPGGQL</sequence>
<dbReference type="InterPro" id="IPR054402">
    <property type="entry name" value="Tt1218-like_dom"/>
</dbReference>
<keyword evidence="1" id="KW-0472">Membrane</keyword>
<dbReference type="InterPro" id="IPR013362">
    <property type="entry name" value="Pilus_4_PilV"/>
</dbReference>
<feature type="domain" description="Type IV pilin Tt1218-like" evidence="2">
    <location>
        <begin position="55"/>
        <end position="128"/>
    </location>
</feature>
<gene>
    <name evidence="3" type="primary">pilV</name>
    <name evidence="3" type="ORF">ABCS64_09050</name>
</gene>
<evidence type="ECO:0000259" key="2">
    <source>
        <dbReference type="Pfam" id="PF22150"/>
    </source>
</evidence>